<feature type="transmembrane region" description="Helical" evidence="1">
    <location>
        <begin position="120"/>
        <end position="146"/>
    </location>
</feature>
<dbReference type="EMBL" id="PFAA01000029">
    <property type="protein sequence ID" value="PIT96756.1"/>
    <property type="molecule type" value="Genomic_DNA"/>
</dbReference>
<evidence type="ECO:0000313" key="2">
    <source>
        <dbReference type="EMBL" id="PIT96756.1"/>
    </source>
</evidence>
<keyword evidence="1" id="KW-0472">Membrane</keyword>
<feature type="transmembrane region" description="Helical" evidence="1">
    <location>
        <begin position="79"/>
        <end position="99"/>
    </location>
</feature>
<protein>
    <recommendedName>
        <fullName evidence="4">CvpA family protein</fullName>
    </recommendedName>
</protein>
<sequence>MEKAQNLLISSKDTLNSVTNLPLDTIILIAVFIVLFAYGLHYGKYKIISLILSLYVAIPVFSYFPYTQIFSFFAESEKAILYSQIVFFLIIVVFFNIIIGKFMVEEFSASGFKRFIDDGFLAAAGGGLLLMISYHIIPITLIYDFAAPIDILFLPATMLFWWLVIPFIILLFTFRR</sequence>
<keyword evidence="1" id="KW-0812">Transmembrane</keyword>
<evidence type="ECO:0000256" key="1">
    <source>
        <dbReference type="SAM" id="Phobius"/>
    </source>
</evidence>
<keyword evidence="1" id="KW-1133">Transmembrane helix</keyword>
<dbReference type="Proteomes" id="UP000230481">
    <property type="component" value="Unassembled WGS sequence"/>
</dbReference>
<feature type="transmembrane region" description="Helical" evidence="1">
    <location>
        <begin position="152"/>
        <end position="174"/>
    </location>
</feature>
<proteinExistence type="predicted"/>
<evidence type="ECO:0000313" key="3">
    <source>
        <dbReference type="Proteomes" id="UP000230481"/>
    </source>
</evidence>
<reference evidence="3" key="1">
    <citation type="submission" date="2017-09" db="EMBL/GenBank/DDBJ databases">
        <title>Depth-based differentiation of microbial function through sediment-hosted aquifers and enrichment of novel symbionts in the deep terrestrial subsurface.</title>
        <authorList>
            <person name="Probst A.J."/>
            <person name="Ladd B."/>
            <person name="Jarett J.K."/>
            <person name="Geller-Mcgrath D.E."/>
            <person name="Sieber C.M.K."/>
            <person name="Emerson J.B."/>
            <person name="Anantharaman K."/>
            <person name="Thomas B.C."/>
            <person name="Malmstrom R."/>
            <person name="Stieglmeier M."/>
            <person name="Klingl A."/>
            <person name="Woyke T."/>
            <person name="Ryan C.M."/>
            <person name="Banfield J.F."/>
        </authorList>
    </citation>
    <scope>NUCLEOTIDE SEQUENCE [LARGE SCALE GENOMIC DNA]</scope>
</reference>
<organism evidence="2 3">
    <name type="scientific">Candidatus Campbellbacteria bacterium CG10_big_fil_rev_8_21_14_0_10_35_52</name>
    <dbReference type="NCBI Taxonomy" id="1974527"/>
    <lineage>
        <taxon>Bacteria</taxon>
        <taxon>Candidatus Campbelliibacteriota</taxon>
    </lineage>
</organism>
<feature type="transmembrane region" description="Helical" evidence="1">
    <location>
        <begin position="47"/>
        <end position="67"/>
    </location>
</feature>
<dbReference type="AlphaFoldDB" id="A0A2M6WVM4"/>
<accession>A0A2M6WVM4</accession>
<gene>
    <name evidence="2" type="ORF">COT82_01380</name>
</gene>
<name>A0A2M6WVM4_9BACT</name>
<comment type="caution">
    <text evidence="2">The sequence shown here is derived from an EMBL/GenBank/DDBJ whole genome shotgun (WGS) entry which is preliminary data.</text>
</comment>
<feature type="transmembrane region" description="Helical" evidence="1">
    <location>
        <begin position="20"/>
        <end position="40"/>
    </location>
</feature>
<evidence type="ECO:0008006" key="4">
    <source>
        <dbReference type="Google" id="ProtNLM"/>
    </source>
</evidence>